<gene>
    <name evidence="3" type="ORF">SAMN05216410_1377</name>
</gene>
<feature type="region of interest" description="Disordered" evidence="1">
    <location>
        <begin position="40"/>
        <end position="87"/>
    </location>
</feature>
<dbReference type="EMBL" id="FMYH01000002">
    <property type="protein sequence ID" value="SDC20176.1"/>
    <property type="molecule type" value="Genomic_DNA"/>
</dbReference>
<feature type="transmembrane region" description="Helical" evidence="2">
    <location>
        <begin position="145"/>
        <end position="166"/>
    </location>
</feature>
<feature type="transmembrane region" description="Helical" evidence="2">
    <location>
        <begin position="105"/>
        <end position="125"/>
    </location>
</feature>
<dbReference type="AlphaFoldDB" id="A0A1G6JQC0"/>
<reference evidence="3 4" key="1">
    <citation type="submission" date="2016-09" db="EMBL/GenBank/DDBJ databases">
        <authorList>
            <person name="Capua I."/>
            <person name="De Benedictis P."/>
            <person name="Joannis T."/>
            <person name="Lombin L.H."/>
            <person name="Cattoli G."/>
        </authorList>
    </citation>
    <scope>NUCLEOTIDE SEQUENCE [LARGE SCALE GENOMIC DNA]</scope>
    <source>
        <strain evidence="3 4">ISLP-3</strain>
    </source>
</reference>
<protein>
    <submittedName>
        <fullName evidence="3">Uncharacterized protein</fullName>
    </submittedName>
</protein>
<evidence type="ECO:0000313" key="4">
    <source>
        <dbReference type="Proteomes" id="UP000199039"/>
    </source>
</evidence>
<accession>A0A1G6JQC0</accession>
<evidence type="ECO:0000313" key="3">
    <source>
        <dbReference type="EMBL" id="SDC20176.1"/>
    </source>
</evidence>
<organism evidence="3 4">
    <name type="scientific">Sanguibacter gelidistatuariae</name>
    <dbReference type="NCBI Taxonomy" id="1814289"/>
    <lineage>
        <taxon>Bacteria</taxon>
        <taxon>Bacillati</taxon>
        <taxon>Actinomycetota</taxon>
        <taxon>Actinomycetes</taxon>
        <taxon>Micrococcales</taxon>
        <taxon>Sanguibacteraceae</taxon>
        <taxon>Sanguibacter</taxon>
    </lineage>
</organism>
<dbReference type="STRING" id="1814289.SAMN05216410_1377"/>
<keyword evidence="2" id="KW-0812">Transmembrane</keyword>
<keyword evidence="2" id="KW-1133">Transmembrane helix</keyword>
<sequence>MGPGVTFAIVVGSMVVSIVGGWYVTRGILALAARNTAREVTGPVPPGSADAAESSAPDGVPGASESGAGENGAGAGEPVPDVGPTSPQAVAALRGGTWIGILERLAITGLILVGYPTGIAILVAIKGLGRYPELRDNPAASERFVIGTLASMVWAGGLGVLGAWLIHR</sequence>
<keyword evidence="4" id="KW-1185">Reference proteome</keyword>
<keyword evidence="2" id="KW-0472">Membrane</keyword>
<name>A0A1G6JQC0_9MICO</name>
<dbReference type="Proteomes" id="UP000199039">
    <property type="component" value="Unassembled WGS sequence"/>
</dbReference>
<evidence type="ECO:0000256" key="1">
    <source>
        <dbReference type="SAM" id="MobiDB-lite"/>
    </source>
</evidence>
<dbReference type="OrthoDB" id="3388334at2"/>
<proteinExistence type="predicted"/>
<feature type="transmembrane region" description="Helical" evidence="2">
    <location>
        <begin position="6"/>
        <end position="24"/>
    </location>
</feature>
<evidence type="ECO:0000256" key="2">
    <source>
        <dbReference type="SAM" id="Phobius"/>
    </source>
</evidence>